<evidence type="ECO:0000313" key="1">
    <source>
        <dbReference type="EMBL" id="KAJ9128248.1"/>
    </source>
</evidence>
<comment type="caution">
    <text evidence="1">The sequence shown here is derived from an EMBL/GenBank/DDBJ whole genome shotgun (WGS) entry which is preliminary data.</text>
</comment>
<proteinExistence type="predicted"/>
<gene>
    <name evidence="1" type="ORF">QFC24_000541</name>
</gene>
<protein>
    <submittedName>
        <fullName evidence="1">Uncharacterized protein</fullName>
    </submittedName>
</protein>
<name>A0ACC2XWG6_9TREE</name>
<organism evidence="1 2">
    <name type="scientific">Naganishia onofrii</name>
    <dbReference type="NCBI Taxonomy" id="1851511"/>
    <lineage>
        <taxon>Eukaryota</taxon>
        <taxon>Fungi</taxon>
        <taxon>Dikarya</taxon>
        <taxon>Basidiomycota</taxon>
        <taxon>Agaricomycotina</taxon>
        <taxon>Tremellomycetes</taxon>
        <taxon>Filobasidiales</taxon>
        <taxon>Filobasidiaceae</taxon>
        <taxon>Naganishia</taxon>
    </lineage>
</organism>
<sequence length="208" mass="22594">MRMFKERLREHIPICKHTQERADNKRRAEKLQQGIDLERTRKLRQKLKRERVAEQGQSRPQQFTSESNVDSTEDSNDDASGFEDDEAHEAGGSAGSVAHRSDASDSSGEELSPLSERSRAPPTATRTRPLKRSAPEGNPPSDLGPSKKPRLSNPSPSIPVSLATPGSGAGPYGQTRAFASRGRGRKRIATGRDSGRQVSHSNADASGS</sequence>
<evidence type="ECO:0000313" key="2">
    <source>
        <dbReference type="Proteomes" id="UP001234202"/>
    </source>
</evidence>
<dbReference type="EMBL" id="JASBWV010000001">
    <property type="protein sequence ID" value="KAJ9128248.1"/>
    <property type="molecule type" value="Genomic_DNA"/>
</dbReference>
<accession>A0ACC2XWG6</accession>
<reference evidence="1" key="1">
    <citation type="submission" date="2023-04" db="EMBL/GenBank/DDBJ databases">
        <title>Draft Genome sequencing of Naganishia species isolated from polar environments using Oxford Nanopore Technology.</title>
        <authorList>
            <person name="Leo P."/>
            <person name="Venkateswaran K."/>
        </authorList>
    </citation>
    <scope>NUCLEOTIDE SEQUENCE</scope>
    <source>
        <strain evidence="1">DBVPG 5303</strain>
    </source>
</reference>
<keyword evidence="2" id="KW-1185">Reference proteome</keyword>
<dbReference type="Proteomes" id="UP001234202">
    <property type="component" value="Unassembled WGS sequence"/>
</dbReference>